<dbReference type="Proteomes" id="UP000005222">
    <property type="component" value="Chromosome N"/>
</dbReference>
<dbReference type="InParanoid" id="G8Y1T8"/>
<name>G8Y1T8_PICSO</name>
<dbReference type="HOGENOM" id="CLU_2074020_0_0_1"/>
<evidence type="ECO:0000313" key="3">
    <source>
        <dbReference type="Proteomes" id="UP000005222"/>
    </source>
</evidence>
<evidence type="ECO:0000313" key="2">
    <source>
        <dbReference type="EMBL" id="CCE86791.1"/>
    </source>
</evidence>
<evidence type="ECO:0000256" key="1">
    <source>
        <dbReference type="SAM" id="MobiDB-lite"/>
    </source>
</evidence>
<reference evidence="2 3" key="1">
    <citation type="journal article" date="2012" name="G3 (Bethesda)">
        <title>Pichia sorbitophila, an interspecies yeast hybrid reveals early steps of genome resolution following polyploidization.</title>
        <authorList>
            <person name="Leh Louis V."/>
            <person name="Despons L."/>
            <person name="Friedrich A."/>
            <person name="Martin T."/>
            <person name="Durrens P."/>
            <person name="Casaregola S."/>
            <person name="Neuveglise C."/>
            <person name="Fairhead C."/>
            <person name="Marck C."/>
            <person name="Cruz J.A."/>
            <person name="Straub M.L."/>
            <person name="Kugler V."/>
            <person name="Sacerdot C."/>
            <person name="Uzunov Z."/>
            <person name="Thierry A."/>
            <person name="Weiss S."/>
            <person name="Bleykasten C."/>
            <person name="De Montigny J."/>
            <person name="Jacques N."/>
            <person name="Jung P."/>
            <person name="Lemaire M."/>
            <person name="Mallet S."/>
            <person name="Morel G."/>
            <person name="Richard G.F."/>
            <person name="Sarkar A."/>
            <person name="Savel G."/>
            <person name="Schacherer J."/>
            <person name="Seret M.L."/>
            <person name="Talla E."/>
            <person name="Samson G."/>
            <person name="Jubin C."/>
            <person name="Poulain J."/>
            <person name="Vacherie B."/>
            <person name="Barbe V."/>
            <person name="Pelletier E."/>
            <person name="Sherman D.J."/>
            <person name="Westhof E."/>
            <person name="Weissenbach J."/>
            <person name="Baret P.V."/>
            <person name="Wincker P."/>
            <person name="Gaillardin C."/>
            <person name="Dujon B."/>
            <person name="Souciet J.L."/>
        </authorList>
    </citation>
    <scope>NUCLEOTIDE SEQUENCE [LARGE SCALE GENOMIC DNA]</scope>
    <source>
        <strain evidence="3">ATCC MYA-4447 / BCRC 22081 / CBS 7064 / NBRC 10061 / NRRL Y-12695</strain>
    </source>
</reference>
<organism evidence="2 3">
    <name type="scientific">Pichia sorbitophila (strain ATCC MYA-4447 / BCRC 22081 / CBS 7064 / NBRC 10061 / NRRL Y-12695)</name>
    <name type="common">Hybrid yeast</name>
    <dbReference type="NCBI Taxonomy" id="559304"/>
    <lineage>
        <taxon>Eukaryota</taxon>
        <taxon>Fungi</taxon>
        <taxon>Dikarya</taxon>
        <taxon>Ascomycota</taxon>
        <taxon>Saccharomycotina</taxon>
        <taxon>Pichiomycetes</taxon>
        <taxon>Debaryomycetaceae</taxon>
        <taxon>Millerozyma</taxon>
    </lineage>
</organism>
<accession>G8Y1T8</accession>
<dbReference type="EMBL" id="FO082046">
    <property type="protein sequence ID" value="CCE86791.1"/>
    <property type="molecule type" value="Genomic_DNA"/>
</dbReference>
<proteinExistence type="predicted"/>
<dbReference type="AlphaFoldDB" id="G8Y1T8"/>
<gene>
    <name evidence="2" type="primary">Piso0_005304</name>
    <name evidence="2" type="ORF">GNLVRS01_PISO0N12201g</name>
</gene>
<keyword evidence="3" id="KW-1185">Reference proteome</keyword>
<feature type="region of interest" description="Disordered" evidence="1">
    <location>
        <begin position="1"/>
        <end position="23"/>
    </location>
</feature>
<protein>
    <submittedName>
        <fullName evidence="2">Piso0_005304 protein</fullName>
    </submittedName>
</protein>
<feature type="compositionally biased region" description="Polar residues" evidence="1">
    <location>
        <begin position="8"/>
        <end position="17"/>
    </location>
</feature>
<sequence length="118" mass="12910">MLFASLMGWSQDTSTDDGSAGPKADRTRLTISNFFQHLRSGTLLTSFYNFTVNNGTTEPSIAHMFIEVDNNAGYNVMASESKTRGAELRDVIREKDSIDLGANVVEDIDSPATASRSR</sequence>